<dbReference type="PANTHER" id="PTHR43384">
    <property type="entry name" value="SEPTUM SITE-DETERMINING PROTEIN MIND HOMOLOG, CHLOROPLASTIC-RELATED"/>
    <property type="match status" value="1"/>
</dbReference>
<dbReference type="GO" id="GO:0005829">
    <property type="term" value="C:cytosol"/>
    <property type="evidence" value="ECO:0007669"/>
    <property type="project" value="TreeGrafter"/>
</dbReference>
<dbReference type="Pfam" id="PF12770">
    <property type="entry name" value="CHAT"/>
    <property type="match status" value="1"/>
</dbReference>
<feature type="compositionally biased region" description="Basic and acidic residues" evidence="1">
    <location>
        <begin position="323"/>
        <end position="339"/>
    </location>
</feature>
<feature type="compositionally biased region" description="Polar residues" evidence="1">
    <location>
        <begin position="406"/>
        <end position="417"/>
    </location>
</feature>
<dbReference type="GO" id="GO:0009898">
    <property type="term" value="C:cytoplasmic side of plasma membrane"/>
    <property type="evidence" value="ECO:0007669"/>
    <property type="project" value="TreeGrafter"/>
</dbReference>
<sequence length="1040" mass="109637">MPAKGRRWWRAGRASTGYDAHDHGEAVRTPLPAGTTHVVAIVSPNGNTGKTTTTAALGAILASERDDPIIAVDANDGMLGRYAPANGTGASLRALAARLPESGLDIGQFTSRSPSGLDILADGAAATAPSEPLDAVSYSALLTALTSYGVVLSDCATGVEGFAAFVALTGADQQIFVSSRSESSIAATVDALAAYRYLADRSHVVLTGVRDSATMLDARDAAARLGGSCRSVVIVPFDEQLADGSGRALEGMRDATWEAYRELAAVVAAGFPRTKGRGAGQPVEDDDRGDGRRPVPGGPQQGNVTRSAGDGFDPSGRTAAELGSDHDDIFPQPSHEEQQYHAPNDAVPPTGSFSSTGGYPDPSAPEAASPQAANPDHHSRTSFDRPGPGSPPTTYEVTDAGLPRRSPTTASDTQNATWGVPSAASEGAADSGRRPTRDERRQPPASPSPHASAAQEQVRGRLTNLRRGIQQGRRAGTDANDPSGPQGEPDGADPPAGSAESRSRRPLGHGGWSGNSTSSSRGGEASVGPAMTPPPARPQPGAGMPSAASAHGGDELSAPHHLIAELAEQAAPNREVPLHVRIAREPGHGEGSVRMRSFPLPEEGARLTITVTAQGLRALGDLQQELTVYPGRDSDVLYFGLRTVDSGLHQVTVRAFHKGTYLGAVRCQISVTEGGVTRDGPRRHALLPGIAFEPGEATLQVHRNAEDGSFSFQLLSETCYPPEQFRFRGGDPRQAAEQIYAQLREAARRAGRGTPADVAGLRSRLRNQGVQLWSAAVPEAVQRQFWEQADRITSFTVLGEHDFVPWELLYPLDAHHDNGFLAEWLPVVRRVFRQDRVHHIALPGAAFVMPPGSPQEAGQEIAELRTSLGPGVADAGLLTKCAELTTLIERGHAGLLHFACHNAFSGSGSRVTMADGHFEPIDLATAAQTHSLRAHHPLVFFNACRSAGEIDWFSSALGWAPQFLRAGAGAFIGTLWPVRSDSARQFAKAFYSRFLDAGQPLGRASLAARQAIRDRDGDPSWLAYAVYGSPAATATMRGPS</sequence>
<reference evidence="3 5" key="1">
    <citation type="submission" date="2016-06" db="EMBL/GenBank/DDBJ databases">
        <title>Complete genome sequence of Streptomyces griseochromogenes ATCC 14511, the Blasticidin S producer.</title>
        <authorList>
            <person name="Wu L."/>
        </authorList>
    </citation>
    <scope>NUCLEOTIDE SEQUENCE [LARGE SCALE GENOMIC DNA]</scope>
    <source>
        <strain evidence="3 5">ATCC 14511</strain>
    </source>
</reference>
<dbReference type="EMBL" id="CP016279">
    <property type="protein sequence ID" value="ANP52953.1"/>
    <property type="molecule type" value="Genomic_DNA"/>
</dbReference>
<keyword evidence="6" id="KW-1185">Reference proteome</keyword>
<dbReference type="Gene3D" id="3.40.50.300">
    <property type="entry name" value="P-loop containing nucleotide triphosphate hydrolases"/>
    <property type="match status" value="1"/>
</dbReference>
<evidence type="ECO:0000313" key="6">
    <source>
        <dbReference type="Proteomes" id="UP001519309"/>
    </source>
</evidence>
<dbReference type="RefSeq" id="WP_067309944.1">
    <property type="nucleotide sequence ID" value="NZ_CP016279.1"/>
</dbReference>
<feature type="compositionally biased region" description="Low complexity" evidence="1">
    <location>
        <begin position="360"/>
        <end position="374"/>
    </location>
</feature>
<dbReference type="Proteomes" id="UP000092659">
    <property type="component" value="Chromosome"/>
</dbReference>
<protein>
    <submittedName>
        <fullName evidence="4">MinD-like ATPase involved in chromosome partitioning or flagellar assembly</fullName>
    </submittedName>
</protein>
<feature type="domain" description="CHAT" evidence="2">
    <location>
        <begin position="850"/>
        <end position="1018"/>
    </location>
</feature>
<dbReference type="InterPro" id="IPR027417">
    <property type="entry name" value="P-loop_NTPase"/>
</dbReference>
<evidence type="ECO:0000313" key="3">
    <source>
        <dbReference type="EMBL" id="ANP52953.1"/>
    </source>
</evidence>
<gene>
    <name evidence="3" type="ORF">AVL59_28450</name>
    <name evidence="4" type="ORF">J2Z21_000519</name>
</gene>
<accession>A0A1B1B2A9</accession>
<dbReference type="STRING" id="68214.AVL59_28450"/>
<dbReference type="Proteomes" id="UP001519309">
    <property type="component" value="Unassembled WGS sequence"/>
</dbReference>
<evidence type="ECO:0000256" key="1">
    <source>
        <dbReference type="SAM" id="MobiDB-lite"/>
    </source>
</evidence>
<evidence type="ECO:0000259" key="2">
    <source>
        <dbReference type="Pfam" id="PF12770"/>
    </source>
</evidence>
<dbReference type="SUPFAM" id="SSF52540">
    <property type="entry name" value="P-loop containing nucleoside triphosphate hydrolases"/>
    <property type="match status" value="1"/>
</dbReference>
<feature type="region of interest" description="Disordered" evidence="1">
    <location>
        <begin position="273"/>
        <end position="555"/>
    </location>
</feature>
<feature type="compositionally biased region" description="Basic and acidic residues" evidence="1">
    <location>
        <begin position="431"/>
        <end position="442"/>
    </location>
</feature>
<dbReference type="GO" id="GO:0016887">
    <property type="term" value="F:ATP hydrolysis activity"/>
    <property type="evidence" value="ECO:0007669"/>
    <property type="project" value="TreeGrafter"/>
</dbReference>
<dbReference type="AlphaFoldDB" id="A0A1B1B2A9"/>
<dbReference type="PANTHER" id="PTHR43384:SF14">
    <property type="entry name" value="ESX-1 SECRETION-ASSOCIATED PROTEIN ESPI"/>
    <property type="match status" value="1"/>
</dbReference>
<name>A0A1B1B2A9_9ACTN</name>
<proteinExistence type="predicted"/>
<dbReference type="OrthoDB" id="163530at2"/>
<evidence type="ECO:0000313" key="5">
    <source>
        <dbReference type="Proteomes" id="UP000092659"/>
    </source>
</evidence>
<evidence type="ECO:0000313" key="4">
    <source>
        <dbReference type="EMBL" id="MBP2047597.1"/>
    </source>
</evidence>
<dbReference type="InterPro" id="IPR050625">
    <property type="entry name" value="ParA/MinD_ATPase"/>
</dbReference>
<dbReference type="GO" id="GO:0005524">
    <property type="term" value="F:ATP binding"/>
    <property type="evidence" value="ECO:0007669"/>
    <property type="project" value="TreeGrafter"/>
</dbReference>
<dbReference type="GO" id="GO:0051782">
    <property type="term" value="P:negative regulation of cell division"/>
    <property type="evidence" value="ECO:0007669"/>
    <property type="project" value="TreeGrafter"/>
</dbReference>
<dbReference type="InterPro" id="IPR024983">
    <property type="entry name" value="CHAT_dom"/>
</dbReference>
<dbReference type="EMBL" id="JAGGLP010000001">
    <property type="protein sequence ID" value="MBP2047597.1"/>
    <property type="molecule type" value="Genomic_DNA"/>
</dbReference>
<reference evidence="4 6" key="2">
    <citation type="submission" date="2021-03" db="EMBL/GenBank/DDBJ databases">
        <title>Genomic Encyclopedia of Type Strains, Phase IV (KMG-IV): sequencing the most valuable type-strain genomes for metagenomic binning, comparative biology and taxonomic classification.</title>
        <authorList>
            <person name="Goeker M."/>
        </authorList>
    </citation>
    <scope>NUCLEOTIDE SEQUENCE [LARGE SCALE GENOMIC DNA]</scope>
    <source>
        <strain evidence="4 6">DSM 40499</strain>
    </source>
</reference>
<dbReference type="KEGG" id="sgs:AVL59_28450"/>
<organism evidence="3 5">
    <name type="scientific">Streptomyces griseochromogenes</name>
    <dbReference type="NCBI Taxonomy" id="68214"/>
    <lineage>
        <taxon>Bacteria</taxon>
        <taxon>Bacillati</taxon>
        <taxon>Actinomycetota</taxon>
        <taxon>Actinomycetes</taxon>
        <taxon>Kitasatosporales</taxon>
        <taxon>Streptomycetaceae</taxon>
        <taxon>Streptomyces</taxon>
    </lineage>
</organism>